<dbReference type="RefSeq" id="WP_202686242.1">
    <property type="nucleotide sequence ID" value="NZ_JAESVN010000001.1"/>
</dbReference>
<reference evidence="2" key="1">
    <citation type="submission" date="2021-01" db="EMBL/GenBank/DDBJ databases">
        <title>Tabrizicola alba sp. nov. a motile alkaliphilic bacterium isolated from a soda lake.</title>
        <authorList>
            <person name="Szuroczki S."/>
            <person name="Abbaszade G."/>
            <person name="Schumann P."/>
            <person name="Toth E."/>
        </authorList>
    </citation>
    <scope>NUCLEOTIDE SEQUENCE</scope>
    <source>
        <strain evidence="2">DMG-N-6</strain>
    </source>
</reference>
<feature type="signal peptide" evidence="1">
    <location>
        <begin position="1"/>
        <end position="23"/>
    </location>
</feature>
<evidence type="ECO:0000256" key="1">
    <source>
        <dbReference type="SAM" id="SignalP"/>
    </source>
</evidence>
<sequence>MLKAAACSIATLVALTVAAPARTVVTPDDCRAEFQTNLRLQGGLASERDALARRPGTAEAIYNACLAHTRGQGGYVAVRASGSRFAEPVVQRRGPRPDCALTMVGGAEYACYSTRFGG</sequence>
<keyword evidence="1" id="KW-0732">Signal</keyword>
<dbReference type="AlphaFoldDB" id="A0A8K0V5Q4"/>
<dbReference type="Proteomes" id="UP000648908">
    <property type="component" value="Unassembled WGS sequence"/>
</dbReference>
<name>A0A8K0V5Q4_9RHOB</name>
<feature type="chain" id="PRO_5035436585" evidence="1">
    <location>
        <begin position="24"/>
        <end position="118"/>
    </location>
</feature>
<proteinExistence type="predicted"/>
<organism evidence="2 3">
    <name type="scientific">Szabonella alba</name>
    <dbReference type="NCBI Taxonomy" id="2804194"/>
    <lineage>
        <taxon>Bacteria</taxon>
        <taxon>Pseudomonadati</taxon>
        <taxon>Pseudomonadota</taxon>
        <taxon>Alphaproteobacteria</taxon>
        <taxon>Rhodobacterales</taxon>
        <taxon>Paracoccaceae</taxon>
        <taxon>Szabonella</taxon>
    </lineage>
</organism>
<accession>A0A8K0V5Q4</accession>
<comment type="caution">
    <text evidence="2">The sequence shown here is derived from an EMBL/GenBank/DDBJ whole genome shotgun (WGS) entry which is preliminary data.</text>
</comment>
<protein>
    <submittedName>
        <fullName evidence="2">Uncharacterized protein</fullName>
    </submittedName>
</protein>
<evidence type="ECO:0000313" key="2">
    <source>
        <dbReference type="EMBL" id="MBL4915656.1"/>
    </source>
</evidence>
<evidence type="ECO:0000313" key="3">
    <source>
        <dbReference type="Proteomes" id="UP000648908"/>
    </source>
</evidence>
<dbReference type="EMBL" id="JAESVN010000001">
    <property type="protein sequence ID" value="MBL4915656.1"/>
    <property type="molecule type" value="Genomic_DNA"/>
</dbReference>
<keyword evidence="3" id="KW-1185">Reference proteome</keyword>
<gene>
    <name evidence="2" type="ORF">JL811_00345</name>
</gene>